<organism evidence="1 2">
    <name type="scientific">Oryza rufipogon</name>
    <name type="common">Brownbeard rice</name>
    <name type="synonym">Asian wild rice</name>
    <dbReference type="NCBI Taxonomy" id="4529"/>
    <lineage>
        <taxon>Eukaryota</taxon>
        <taxon>Viridiplantae</taxon>
        <taxon>Streptophyta</taxon>
        <taxon>Embryophyta</taxon>
        <taxon>Tracheophyta</taxon>
        <taxon>Spermatophyta</taxon>
        <taxon>Magnoliopsida</taxon>
        <taxon>Liliopsida</taxon>
        <taxon>Poales</taxon>
        <taxon>Poaceae</taxon>
        <taxon>BOP clade</taxon>
        <taxon>Oryzoideae</taxon>
        <taxon>Oryzeae</taxon>
        <taxon>Oryzinae</taxon>
        <taxon>Oryza</taxon>
    </lineage>
</organism>
<evidence type="ECO:0000313" key="2">
    <source>
        <dbReference type="Proteomes" id="UP000008022"/>
    </source>
</evidence>
<reference evidence="1" key="2">
    <citation type="submission" date="2015-06" db="UniProtKB">
        <authorList>
            <consortium name="EnsemblPlants"/>
        </authorList>
    </citation>
    <scope>IDENTIFICATION</scope>
</reference>
<evidence type="ECO:0000313" key="1">
    <source>
        <dbReference type="EnsemblPlants" id="ORUFI06G04720.1"/>
    </source>
</evidence>
<keyword evidence="2" id="KW-1185">Reference proteome</keyword>
<dbReference type="AlphaFoldDB" id="A0A0E0PU31"/>
<name>A0A0E0PU31_ORYRU</name>
<sequence length="107" mass="11879">MELLIANPYGIICPTDWRLFLFYGSLKLDVVSFGVILSELLSGKIAPRRRLSPTISPMLWPFSGWRGIHGSGLPWKRCSSLSAVYNLTTVDWDPQNYSASTSMVLGG</sequence>
<dbReference type="Gramene" id="ORUFI06G04720.1">
    <property type="protein sequence ID" value="ORUFI06G04720.1"/>
    <property type="gene ID" value="ORUFI06G04720"/>
</dbReference>
<accession>A0A0E0PU31</accession>
<reference evidence="2" key="1">
    <citation type="submission" date="2013-06" db="EMBL/GenBank/DDBJ databases">
        <authorList>
            <person name="Zhao Q."/>
        </authorList>
    </citation>
    <scope>NUCLEOTIDE SEQUENCE</scope>
    <source>
        <strain evidence="2">cv. W1943</strain>
    </source>
</reference>
<protein>
    <submittedName>
        <fullName evidence="1">Uncharacterized protein</fullName>
    </submittedName>
</protein>
<proteinExistence type="predicted"/>
<dbReference type="HOGENOM" id="CLU_2214288_0_0_1"/>
<dbReference type="Proteomes" id="UP000008022">
    <property type="component" value="Unassembled WGS sequence"/>
</dbReference>
<dbReference type="EnsemblPlants" id="ORUFI06G04720.1">
    <property type="protein sequence ID" value="ORUFI06G04720.1"/>
    <property type="gene ID" value="ORUFI06G04720"/>
</dbReference>